<dbReference type="PANTHER" id="PTHR30203">
    <property type="entry name" value="OUTER MEMBRANE CATION EFFLUX PROTEIN"/>
    <property type="match status" value="1"/>
</dbReference>
<dbReference type="OrthoDB" id="7181739at2"/>
<evidence type="ECO:0000256" key="2">
    <source>
        <dbReference type="RuleBase" id="RU362097"/>
    </source>
</evidence>
<reference evidence="4 5" key="1">
    <citation type="submission" date="2018-07" db="EMBL/GenBank/DDBJ databases">
        <title>Genomic Encyclopedia of Type Strains, Phase IV (KMG-IV): sequencing the most valuable type-strain genomes for metagenomic binning, comparative biology and taxonomic classification.</title>
        <authorList>
            <person name="Goeker M."/>
        </authorList>
    </citation>
    <scope>NUCLEOTIDE SEQUENCE [LARGE SCALE GENOMIC DNA]</scope>
    <source>
        <strain evidence="4 5">DSM 26725</strain>
    </source>
</reference>
<name>A0A3D9FIC5_9SPHN</name>
<dbReference type="Gene3D" id="1.20.1600.10">
    <property type="entry name" value="Outer membrane efflux proteins (OEP)"/>
    <property type="match status" value="1"/>
</dbReference>
<evidence type="ECO:0000313" key="4">
    <source>
        <dbReference type="EMBL" id="RED17327.1"/>
    </source>
</evidence>
<comment type="caution">
    <text evidence="4">The sequence shown here is derived from an EMBL/GenBank/DDBJ whole genome shotgun (WGS) entry which is preliminary data.</text>
</comment>
<dbReference type="Gene3D" id="2.20.200.10">
    <property type="entry name" value="Outer membrane efflux proteins (OEP)"/>
    <property type="match status" value="1"/>
</dbReference>
<accession>A0A3D9FIC5</accession>
<keyword evidence="2" id="KW-0732">Signal</keyword>
<dbReference type="InterPro" id="IPR010131">
    <property type="entry name" value="MdtP/NodT-like"/>
</dbReference>
<sequence length="499" mass="54041">MTRLSRFLILMPLTAALAGCADFSPPQQMPAPVSRLPADFGESPADGAQSSLNWWHAFNDPTLNRLVEEALIANLDIAEAAARVDEARAQARIAGASRFPSVNGSAGANYSDSPLAGTSFGNFGGGASRLTNETYSTGLNFAYELDFWGRIRNDARAARADLFAAEADLRTARLGALANTISTYFEVVDLRAQIALSVGTIDVLQDRVENTERRYDRGLASSFELYQVRQDYRNIQSALPQRESQLTAAEGRLAVLLGRYAGTLREEMGDRLAPQLVFEPIPAGLPARLLIQRPDVAAAAQRFEAARFRVGARRAELFPSLSLSSTLGTQSGAPSGIFDILDNWVLNLGASLTAPLFQGGRIRANIDVAEARYAQQTASYARTVLTAYREVTSALEDYEEQRQRYTLIFGQLQEARASANLQAERYRAGVSAFTDYLDALRTLYQVQSSLSAAGRDVALAQLAVHRGLGGGWTEDAAAPDVPLVDRPVEDSSDGDFDGS</sequence>
<evidence type="ECO:0000313" key="5">
    <source>
        <dbReference type="Proteomes" id="UP000256310"/>
    </source>
</evidence>
<keyword evidence="2" id="KW-1134">Transmembrane beta strand</keyword>
<dbReference type="GO" id="GO:0015562">
    <property type="term" value="F:efflux transmembrane transporter activity"/>
    <property type="evidence" value="ECO:0007669"/>
    <property type="project" value="InterPro"/>
</dbReference>
<gene>
    <name evidence="4" type="ORF">DFR46_2373</name>
</gene>
<evidence type="ECO:0000256" key="1">
    <source>
        <dbReference type="ARBA" id="ARBA00007613"/>
    </source>
</evidence>
<dbReference type="InterPro" id="IPR003423">
    <property type="entry name" value="OMP_efflux"/>
</dbReference>
<keyword evidence="2" id="KW-0472">Membrane</keyword>
<dbReference type="RefSeq" id="WP_147297679.1">
    <property type="nucleotide sequence ID" value="NZ_QRDP01000004.1"/>
</dbReference>
<dbReference type="AlphaFoldDB" id="A0A3D9FIC5"/>
<comment type="similarity">
    <text evidence="1 2">Belongs to the outer membrane factor (OMF) (TC 1.B.17) family.</text>
</comment>
<comment type="subcellular location">
    <subcellularLocation>
        <location evidence="2">Cell membrane</location>
        <topology evidence="2">Lipid-anchor</topology>
    </subcellularLocation>
</comment>
<feature type="compositionally biased region" description="Acidic residues" evidence="3">
    <location>
        <begin position="490"/>
        <end position="499"/>
    </location>
</feature>
<evidence type="ECO:0000256" key="3">
    <source>
        <dbReference type="SAM" id="MobiDB-lite"/>
    </source>
</evidence>
<keyword evidence="2" id="KW-0564">Palmitate</keyword>
<feature type="region of interest" description="Disordered" evidence="3">
    <location>
        <begin position="476"/>
        <end position="499"/>
    </location>
</feature>
<dbReference type="Pfam" id="PF02321">
    <property type="entry name" value="OEP"/>
    <property type="match status" value="2"/>
</dbReference>
<dbReference type="PROSITE" id="PS51257">
    <property type="entry name" value="PROKAR_LIPOPROTEIN"/>
    <property type="match status" value="1"/>
</dbReference>
<protein>
    <submittedName>
        <fullName evidence="4">NodT family efflux transporter outer membrane factor (OMF) lipoprotein</fullName>
    </submittedName>
</protein>
<organism evidence="4 5">
    <name type="scientific">Parasphingopyxis lamellibrachiae</name>
    <dbReference type="NCBI Taxonomy" id="680125"/>
    <lineage>
        <taxon>Bacteria</taxon>
        <taxon>Pseudomonadati</taxon>
        <taxon>Pseudomonadota</taxon>
        <taxon>Alphaproteobacteria</taxon>
        <taxon>Sphingomonadales</taxon>
        <taxon>Sphingomonadaceae</taxon>
        <taxon>Parasphingopyxis</taxon>
    </lineage>
</organism>
<keyword evidence="2 4" id="KW-0449">Lipoprotein</keyword>
<keyword evidence="2" id="KW-0812">Transmembrane</keyword>
<dbReference type="NCBIfam" id="TIGR01845">
    <property type="entry name" value="outer_NodT"/>
    <property type="match status" value="1"/>
</dbReference>
<dbReference type="EMBL" id="QRDP01000004">
    <property type="protein sequence ID" value="RED17327.1"/>
    <property type="molecule type" value="Genomic_DNA"/>
</dbReference>
<dbReference type="SUPFAM" id="SSF56954">
    <property type="entry name" value="Outer membrane efflux proteins (OEP)"/>
    <property type="match status" value="1"/>
</dbReference>
<proteinExistence type="inferred from homology"/>
<feature type="signal peptide" evidence="2">
    <location>
        <begin position="1"/>
        <end position="18"/>
    </location>
</feature>
<dbReference type="Proteomes" id="UP000256310">
    <property type="component" value="Unassembled WGS sequence"/>
</dbReference>
<dbReference type="GO" id="GO:0005886">
    <property type="term" value="C:plasma membrane"/>
    <property type="evidence" value="ECO:0007669"/>
    <property type="project" value="UniProtKB-SubCell"/>
</dbReference>
<feature type="chain" id="PRO_5017497658" evidence="2">
    <location>
        <begin position="19"/>
        <end position="499"/>
    </location>
</feature>
<keyword evidence="5" id="KW-1185">Reference proteome</keyword>